<keyword evidence="9" id="KW-0378">Hydrolase</keyword>
<dbReference type="GO" id="GO:0006508">
    <property type="term" value="P:proteolysis"/>
    <property type="evidence" value="ECO:0007669"/>
    <property type="project" value="UniProtKB-KW"/>
</dbReference>
<gene>
    <name evidence="18" type="ORF">DHEL01_v211621</name>
</gene>
<dbReference type="InterPro" id="IPR000834">
    <property type="entry name" value="Peptidase_M14"/>
</dbReference>
<evidence type="ECO:0000256" key="13">
    <source>
        <dbReference type="ARBA" id="ARBA00023145"/>
    </source>
</evidence>
<dbReference type="GO" id="GO:0008270">
    <property type="term" value="F:zinc ion binding"/>
    <property type="evidence" value="ECO:0007669"/>
    <property type="project" value="InterPro"/>
</dbReference>
<dbReference type="Proteomes" id="UP000094444">
    <property type="component" value="Unassembled WGS sequence"/>
</dbReference>
<feature type="chain" id="PRO_5015117820" description="Peptidase M14 domain-containing protein" evidence="16">
    <location>
        <begin position="22"/>
        <end position="438"/>
    </location>
</feature>
<dbReference type="InParanoid" id="A0A2P5HIC1"/>
<dbReference type="EMBL" id="MAVT02001873">
    <property type="protein sequence ID" value="POS69984.1"/>
    <property type="molecule type" value="Genomic_DNA"/>
</dbReference>
<evidence type="ECO:0000256" key="12">
    <source>
        <dbReference type="ARBA" id="ARBA00023049"/>
    </source>
</evidence>
<keyword evidence="5" id="KW-0964">Secreted</keyword>
<keyword evidence="7" id="KW-0479">Metal-binding</keyword>
<name>A0A2P5HIC1_DIAHE</name>
<sequence length="438" mass="49169">MRLSSLLWTCSSLGSITRGLAQAGEGQYDGHQVLRVRTEGRPDAVLRRLASISLEPWKEETVGSHFDVVVPPEKLAEFESLQLRSTVLHADLGRSILAESATQSTWKRQADDLAWFDTYHAYEDHIKYFEDLQALFPNNSELISSGTSYEGRDLFGIHLWGDAGPGKRAVLYHGTVHAREWIATMTVEYLTLQLITGYKTGDSDVRAVLDNFDFYIIPIVNPDGFVYSQTNDRLWRKNRQPGPASSTCVGRDINRNWEFAWDPTSSGASVDPCSQTYGGEAPSDSPENKGLDTLVRQLRDTVGLRLYIDWHSYGQYFLFPFGYNETRYAPQLGKWSRTGSLMSEAIRDYGGQGDTRRTTFTFGPGGAILYKSVGNSRDHMYAVGGAEFSWTIELPDTGEFGFVLPPELIRPTVEEQWAGQLVMYSLLDEVFFDDEGPA</sequence>
<accession>A0A2P5HIC1</accession>
<keyword evidence="6" id="KW-0645">Protease</keyword>
<evidence type="ECO:0000313" key="18">
    <source>
        <dbReference type="EMBL" id="POS69984.1"/>
    </source>
</evidence>
<comment type="similarity">
    <text evidence="4 15">Belongs to the peptidase M14 family.</text>
</comment>
<evidence type="ECO:0000259" key="17">
    <source>
        <dbReference type="PROSITE" id="PS52035"/>
    </source>
</evidence>
<feature type="signal peptide" evidence="16">
    <location>
        <begin position="1"/>
        <end position="21"/>
    </location>
</feature>
<dbReference type="InterPro" id="IPR036990">
    <property type="entry name" value="M14A-like_propep"/>
</dbReference>
<dbReference type="Gene3D" id="3.30.70.340">
    <property type="entry name" value="Metallocarboxypeptidase-like"/>
    <property type="match status" value="1"/>
</dbReference>
<comment type="cofactor">
    <cofactor evidence="1">
        <name>Zn(2+)</name>
        <dbReference type="ChEBI" id="CHEBI:29105"/>
    </cofactor>
</comment>
<dbReference type="PROSITE" id="PS52035">
    <property type="entry name" value="PEPTIDASE_M14"/>
    <property type="match status" value="1"/>
</dbReference>
<keyword evidence="12" id="KW-0482">Metalloprotease</keyword>
<evidence type="ECO:0000256" key="14">
    <source>
        <dbReference type="ARBA" id="ARBA00023157"/>
    </source>
</evidence>
<evidence type="ECO:0000256" key="10">
    <source>
        <dbReference type="ARBA" id="ARBA00022833"/>
    </source>
</evidence>
<dbReference type="GO" id="GO:0005576">
    <property type="term" value="C:extracellular region"/>
    <property type="evidence" value="ECO:0007669"/>
    <property type="project" value="UniProtKB-SubCell"/>
</dbReference>
<keyword evidence="19" id="KW-1185">Reference proteome</keyword>
<comment type="caution">
    <text evidence="18">The sequence shown here is derived from an EMBL/GenBank/DDBJ whole genome shotgun (WGS) entry which is preliminary data.</text>
</comment>
<keyword evidence="13" id="KW-0865">Zymogen</keyword>
<evidence type="ECO:0000256" key="6">
    <source>
        <dbReference type="ARBA" id="ARBA00022670"/>
    </source>
</evidence>
<evidence type="ECO:0000256" key="16">
    <source>
        <dbReference type="SAM" id="SignalP"/>
    </source>
</evidence>
<dbReference type="STRING" id="158607.A0A2P5HIC1"/>
<evidence type="ECO:0000256" key="7">
    <source>
        <dbReference type="ARBA" id="ARBA00022723"/>
    </source>
</evidence>
<evidence type="ECO:0000256" key="4">
    <source>
        <dbReference type="ARBA" id="ARBA00005988"/>
    </source>
</evidence>
<dbReference type="Pfam" id="PF00246">
    <property type="entry name" value="Peptidase_M14"/>
    <property type="match status" value="1"/>
</dbReference>
<evidence type="ECO:0000256" key="9">
    <source>
        <dbReference type="ARBA" id="ARBA00022801"/>
    </source>
</evidence>
<evidence type="ECO:0000256" key="1">
    <source>
        <dbReference type="ARBA" id="ARBA00001947"/>
    </source>
</evidence>
<dbReference type="OrthoDB" id="3626597at2759"/>
<protein>
    <recommendedName>
        <fullName evidence="17">Peptidase M14 domain-containing protein</fullName>
    </recommendedName>
</protein>
<feature type="domain" description="Peptidase M14" evidence="17">
    <location>
        <begin position="118"/>
        <end position="427"/>
    </location>
</feature>
<evidence type="ECO:0000256" key="3">
    <source>
        <dbReference type="ARBA" id="ARBA00004613"/>
    </source>
</evidence>
<evidence type="ECO:0000256" key="2">
    <source>
        <dbReference type="ARBA" id="ARBA00003091"/>
    </source>
</evidence>
<comment type="subcellular location">
    <subcellularLocation>
        <location evidence="3">Secreted</location>
    </subcellularLocation>
</comment>
<comment type="function">
    <text evidence="2">Extracellular metalloprotease that contributes to pathogenicity.</text>
</comment>
<evidence type="ECO:0000313" key="19">
    <source>
        <dbReference type="Proteomes" id="UP000094444"/>
    </source>
</evidence>
<keyword evidence="10" id="KW-0862">Zinc</keyword>
<dbReference type="AlphaFoldDB" id="A0A2P5HIC1"/>
<keyword evidence="14" id="KW-1015">Disulfide bond</keyword>
<reference evidence="18" key="1">
    <citation type="submission" date="2017-09" db="EMBL/GenBank/DDBJ databases">
        <title>Polyketide synthases of a Diaporthe helianthi virulent isolate.</title>
        <authorList>
            <person name="Baroncelli R."/>
        </authorList>
    </citation>
    <scope>NUCLEOTIDE SEQUENCE [LARGE SCALE GENOMIC DNA]</scope>
    <source>
        <strain evidence="18">7/96</strain>
    </source>
</reference>
<evidence type="ECO:0000256" key="11">
    <source>
        <dbReference type="ARBA" id="ARBA00023026"/>
    </source>
</evidence>
<dbReference type="SUPFAM" id="SSF53187">
    <property type="entry name" value="Zn-dependent exopeptidases"/>
    <property type="match status" value="1"/>
</dbReference>
<keyword evidence="11" id="KW-0843">Virulence</keyword>
<proteinExistence type="inferred from homology"/>
<dbReference type="SUPFAM" id="SSF54897">
    <property type="entry name" value="Protease propeptides/inhibitors"/>
    <property type="match status" value="1"/>
</dbReference>
<feature type="active site" description="Proton donor/acceptor" evidence="15">
    <location>
        <position position="393"/>
    </location>
</feature>
<dbReference type="PRINTS" id="PR00765">
    <property type="entry name" value="CRBOXYPTASEA"/>
</dbReference>
<dbReference type="SMART" id="SM00631">
    <property type="entry name" value="Zn_pept"/>
    <property type="match status" value="1"/>
</dbReference>
<evidence type="ECO:0000256" key="15">
    <source>
        <dbReference type="PROSITE-ProRule" id="PRU01379"/>
    </source>
</evidence>
<dbReference type="PANTHER" id="PTHR11705:SF143">
    <property type="entry name" value="SLL0236 PROTEIN"/>
    <property type="match status" value="1"/>
</dbReference>
<evidence type="ECO:0000256" key="8">
    <source>
        <dbReference type="ARBA" id="ARBA00022729"/>
    </source>
</evidence>
<organism evidence="18 19">
    <name type="scientific">Diaporthe helianthi</name>
    <dbReference type="NCBI Taxonomy" id="158607"/>
    <lineage>
        <taxon>Eukaryota</taxon>
        <taxon>Fungi</taxon>
        <taxon>Dikarya</taxon>
        <taxon>Ascomycota</taxon>
        <taxon>Pezizomycotina</taxon>
        <taxon>Sordariomycetes</taxon>
        <taxon>Sordariomycetidae</taxon>
        <taxon>Diaporthales</taxon>
        <taxon>Diaporthaceae</taxon>
        <taxon>Diaporthe</taxon>
    </lineage>
</organism>
<dbReference type="Gene3D" id="3.40.630.10">
    <property type="entry name" value="Zn peptidases"/>
    <property type="match status" value="1"/>
</dbReference>
<dbReference type="CDD" id="cd03860">
    <property type="entry name" value="M14_CP_A-B_like"/>
    <property type="match status" value="1"/>
</dbReference>
<keyword evidence="8 16" id="KW-0732">Signal</keyword>
<dbReference type="FunFam" id="3.40.630.10:FF:000165">
    <property type="entry name" value="Glucan 1,4-alpha-glucosidase, putative"/>
    <property type="match status" value="1"/>
</dbReference>
<dbReference type="PANTHER" id="PTHR11705">
    <property type="entry name" value="PROTEASE FAMILY M14 CARBOXYPEPTIDASE A,B"/>
    <property type="match status" value="1"/>
</dbReference>
<evidence type="ECO:0000256" key="5">
    <source>
        <dbReference type="ARBA" id="ARBA00022525"/>
    </source>
</evidence>
<dbReference type="GO" id="GO:0004181">
    <property type="term" value="F:metallocarboxypeptidase activity"/>
    <property type="evidence" value="ECO:0007669"/>
    <property type="project" value="InterPro"/>
</dbReference>